<dbReference type="GO" id="GO:0005524">
    <property type="term" value="F:ATP binding"/>
    <property type="evidence" value="ECO:0007669"/>
    <property type="project" value="InterPro"/>
</dbReference>
<dbReference type="EMBL" id="MPGH01000207">
    <property type="protein sequence ID" value="OLN83099.1"/>
    <property type="molecule type" value="Genomic_DNA"/>
</dbReference>
<evidence type="ECO:0000259" key="3">
    <source>
        <dbReference type="Pfam" id="PF00004"/>
    </source>
</evidence>
<feature type="compositionally biased region" description="Basic and acidic residues" evidence="2">
    <location>
        <begin position="165"/>
        <end position="182"/>
    </location>
</feature>
<dbReference type="OrthoDB" id="4769406at2759"/>
<dbReference type="STRING" id="708187.A0A1Q8RFR8"/>
<feature type="domain" description="ATPase AAA-type core" evidence="3">
    <location>
        <begin position="103"/>
        <end position="219"/>
    </location>
</feature>
<feature type="domain" description="BCS1 N-terminal" evidence="4">
    <location>
        <begin position="12"/>
        <end position="63"/>
    </location>
</feature>
<proteinExistence type="predicted"/>
<accession>A0A1Q8RFR8</accession>
<dbReference type="Pfam" id="PF08740">
    <property type="entry name" value="BCS1_N"/>
    <property type="match status" value="1"/>
</dbReference>
<comment type="subcellular location">
    <subcellularLocation>
        <location evidence="1">Mitochondrion membrane</location>
    </subcellularLocation>
</comment>
<dbReference type="Pfam" id="PF00004">
    <property type="entry name" value="AAA"/>
    <property type="match status" value="1"/>
</dbReference>
<reference evidence="5 6" key="1">
    <citation type="submission" date="2016-11" db="EMBL/GenBank/DDBJ databases">
        <title>Draft Genome Assembly of Colletotrichum chlorophyti a pathogen of herbaceous plants.</title>
        <authorList>
            <person name="Gan P."/>
            <person name="Narusaka M."/>
            <person name="Tsushima A."/>
            <person name="Narusaka Y."/>
            <person name="Takano Y."/>
            <person name="Shirasu K."/>
        </authorList>
    </citation>
    <scope>NUCLEOTIDE SEQUENCE [LARGE SCALE GENOMIC DNA]</scope>
    <source>
        <strain evidence="5 6">NTL11</strain>
    </source>
</reference>
<dbReference type="AlphaFoldDB" id="A0A1Q8RFR8"/>
<dbReference type="Proteomes" id="UP000186583">
    <property type="component" value="Unassembled WGS sequence"/>
</dbReference>
<keyword evidence="6" id="KW-1185">Reference proteome</keyword>
<dbReference type="SUPFAM" id="SSF52540">
    <property type="entry name" value="P-loop containing nucleoside triphosphate hydrolases"/>
    <property type="match status" value="1"/>
</dbReference>
<dbReference type="InterPro" id="IPR014851">
    <property type="entry name" value="BCS1_N"/>
</dbReference>
<feature type="region of interest" description="Disordered" evidence="2">
    <location>
        <begin position="164"/>
        <end position="188"/>
    </location>
</feature>
<evidence type="ECO:0000256" key="1">
    <source>
        <dbReference type="ARBA" id="ARBA00004325"/>
    </source>
</evidence>
<gene>
    <name evidence="5" type="ORF">CCHL11_10055</name>
</gene>
<dbReference type="GO" id="GO:0031966">
    <property type="term" value="C:mitochondrial membrane"/>
    <property type="evidence" value="ECO:0007669"/>
    <property type="project" value="UniProtKB-SubCell"/>
</dbReference>
<organism evidence="5 6">
    <name type="scientific">Colletotrichum chlorophyti</name>
    <dbReference type="NCBI Taxonomy" id="708187"/>
    <lineage>
        <taxon>Eukaryota</taxon>
        <taxon>Fungi</taxon>
        <taxon>Dikarya</taxon>
        <taxon>Ascomycota</taxon>
        <taxon>Pezizomycotina</taxon>
        <taxon>Sordariomycetes</taxon>
        <taxon>Hypocreomycetidae</taxon>
        <taxon>Glomerellales</taxon>
        <taxon>Glomerellaceae</taxon>
        <taxon>Colletotrichum</taxon>
    </lineage>
</organism>
<evidence type="ECO:0000259" key="4">
    <source>
        <dbReference type="Pfam" id="PF08740"/>
    </source>
</evidence>
<dbReference type="PANTHER" id="PTHR23070">
    <property type="entry name" value="BCS1 AAA-TYPE ATPASE"/>
    <property type="match status" value="1"/>
</dbReference>
<evidence type="ECO:0000313" key="6">
    <source>
        <dbReference type="Proteomes" id="UP000186583"/>
    </source>
</evidence>
<dbReference type="InterPro" id="IPR050747">
    <property type="entry name" value="Mitochondrial_chaperone_BCS1"/>
</dbReference>
<sequence>MNQPFFRAKRDISRVGRSSKILRDLVNNCRAEYLRLFENITSIYEHHNNGWKRTITRDIRPIEIVIMNEELKQMLLKDISSFLDPTARLWYARCGLLYWRGYLLYSRPGTGKSSHSMSVAGCFGLGIYVLRLSGINDERLSALFTELPQPCVVLLEDVDAVGTTRSREADGDESDSRSEASRDGVASQEGRIPIMTTNHIEHLDAALIRPGRVDKKIEF</sequence>
<dbReference type="Gene3D" id="3.40.50.300">
    <property type="entry name" value="P-loop containing nucleotide triphosphate hydrolases"/>
    <property type="match status" value="1"/>
</dbReference>
<evidence type="ECO:0000256" key="2">
    <source>
        <dbReference type="SAM" id="MobiDB-lite"/>
    </source>
</evidence>
<comment type="caution">
    <text evidence="5">The sequence shown here is derived from an EMBL/GenBank/DDBJ whole genome shotgun (WGS) entry which is preliminary data.</text>
</comment>
<dbReference type="InterPro" id="IPR027417">
    <property type="entry name" value="P-loop_NTPase"/>
</dbReference>
<evidence type="ECO:0000313" key="5">
    <source>
        <dbReference type="EMBL" id="OLN83099.1"/>
    </source>
</evidence>
<name>A0A1Q8RFR8_9PEZI</name>
<protein>
    <submittedName>
        <fullName evidence="5">Putative mitochondrial chaperone BCS1-B 4</fullName>
    </submittedName>
</protein>
<dbReference type="InterPro" id="IPR003959">
    <property type="entry name" value="ATPase_AAA_core"/>
</dbReference>
<dbReference type="GO" id="GO:0016887">
    <property type="term" value="F:ATP hydrolysis activity"/>
    <property type="evidence" value="ECO:0007669"/>
    <property type="project" value="InterPro"/>
</dbReference>